<dbReference type="UniPathway" id="UPA00908">
    <property type="reaction ID" value="UER00884"/>
</dbReference>
<keyword evidence="5" id="KW-1185">Reference proteome</keyword>
<evidence type="ECO:0000313" key="5">
    <source>
        <dbReference type="Proteomes" id="UP000005384"/>
    </source>
</evidence>
<dbReference type="RefSeq" id="WP_006782392.1">
    <property type="nucleotide sequence ID" value="NZ_CP040506.1"/>
</dbReference>
<reference evidence="4 5" key="1">
    <citation type="submission" date="2011-08" db="EMBL/GenBank/DDBJ databases">
        <title>The Genome Sequence of Clostridium hathewayi WAL-18680.</title>
        <authorList>
            <consortium name="The Broad Institute Genome Sequencing Platform"/>
            <person name="Earl A."/>
            <person name="Ward D."/>
            <person name="Feldgarden M."/>
            <person name="Gevers D."/>
            <person name="Finegold S.M."/>
            <person name="Summanen P.H."/>
            <person name="Molitoris D.R."/>
            <person name="Song M."/>
            <person name="Daigneault M."/>
            <person name="Allen-Vercoe E."/>
            <person name="Young S.K."/>
            <person name="Zeng Q."/>
            <person name="Gargeya S."/>
            <person name="Fitzgerald M."/>
            <person name="Haas B."/>
            <person name="Abouelleil A."/>
            <person name="Alvarado L."/>
            <person name="Arachchi H.M."/>
            <person name="Berlin A."/>
            <person name="Brown A."/>
            <person name="Chapman S.B."/>
            <person name="Chen Z."/>
            <person name="Dunbar C."/>
            <person name="Freedman E."/>
            <person name="Gearin G."/>
            <person name="Gellesch M."/>
            <person name="Goldberg J."/>
            <person name="Griggs A."/>
            <person name="Gujja S."/>
            <person name="Heiman D."/>
            <person name="Howarth C."/>
            <person name="Larson L."/>
            <person name="Lui A."/>
            <person name="MacDonald P.J.P."/>
            <person name="Montmayeur A."/>
            <person name="Murphy C."/>
            <person name="Neiman D."/>
            <person name="Pearson M."/>
            <person name="Priest M."/>
            <person name="Roberts A."/>
            <person name="Saif S."/>
            <person name="Shea T."/>
            <person name="Shenoy N."/>
            <person name="Sisk P."/>
            <person name="Stolte C."/>
            <person name="Sykes S."/>
            <person name="Wortman J."/>
            <person name="Nusbaum C."/>
            <person name="Birren B."/>
        </authorList>
    </citation>
    <scope>NUCLEOTIDE SEQUENCE [LARGE SCALE GENOMIC DNA]</scope>
    <source>
        <strain evidence="4 5">WAL-18680</strain>
    </source>
</reference>
<evidence type="ECO:0000259" key="3">
    <source>
        <dbReference type="SMART" id="SM00954"/>
    </source>
</evidence>
<dbReference type="CDD" id="cd05399">
    <property type="entry name" value="NT_Rel-Spo_like"/>
    <property type="match status" value="1"/>
</dbReference>
<dbReference type="Gene3D" id="3.30.460.10">
    <property type="entry name" value="Beta Polymerase, domain 2"/>
    <property type="match status" value="1"/>
</dbReference>
<feature type="domain" description="RelA/SpoT" evidence="3">
    <location>
        <begin position="53"/>
        <end position="176"/>
    </location>
</feature>
<evidence type="ECO:0000313" key="4">
    <source>
        <dbReference type="EMBL" id="EHI57295.1"/>
    </source>
</evidence>
<dbReference type="Pfam" id="PF04607">
    <property type="entry name" value="RelA_SpoT"/>
    <property type="match status" value="1"/>
</dbReference>
<dbReference type="InterPro" id="IPR043519">
    <property type="entry name" value="NT_sf"/>
</dbReference>
<name>G5ILM6_9FIRM</name>
<protein>
    <recommendedName>
        <fullName evidence="3">RelA/SpoT domain-containing protein</fullName>
    </recommendedName>
</protein>
<dbReference type="EMBL" id="ADLN01000120">
    <property type="protein sequence ID" value="EHI57295.1"/>
    <property type="molecule type" value="Genomic_DNA"/>
</dbReference>
<dbReference type="AlphaFoldDB" id="G5ILM6"/>
<dbReference type="GO" id="GO:0015970">
    <property type="term" value="P:guanosine tetraphosphate biosynthetic process"/>
    <property type="evidence" value="ECO:0007669"/>
    <property type="project" value="UniProtKB-UniPathway"/>
</dbReference>
<dbReference type="Proteomes" id="UP000005384">
    <property type="component" value="Unassembled WGS sequence"/>
</dbReference>
<dbReference type="InterPro" id="IPR007685">
    <property type="entry name" value="RelA_SpoT"/>
</dbReference>
<dbReference type="SMART" id="SM00954">
    <property type="entry name" value="RelA_SpoT"/>
    <property type="match status" value="1"/>
</dbReference>
<accession>G5ILM6</accession>
<sequence length="230" mass="26685">MMNIPKSYDQIDQWTSLMFLYSSALKEINVKIEILNNEFVHIYNYNPIEHVKSRLKTPDSIVKKLKRYNYDVTMENMTEKLSDIAGIRIICSFTSDIYQIADMISRQSDVTVLYVKDYIKNPKPNGYKSYHMVVTIPIYLSDGPVETKVEIQIRTVAMDFWASLEHKIYYKFEGHAPAYLQKELKACADVVDMLDAKMYSLNEAILELSQDGQEEEEAPEPAPSNIREKT</sequence>
<organism evidence="4 5">
    <name type="scientific">Hungatella hathewayi WAL-18680</name>
    <dbReference type="NCBI Taxonomy" id="742737"/>
    <lineage>
        <taxon>Bacteria</taxon>
        <taxon>Bacillati</taxon>
        <taxon>Bacillota</taxon>
        <taxon>Clostridia</taxon>
        <taxon>Lachnospirales</taxon>
        <taxon>Lachnospiraceae</taxon>
        <taxon>Hungatella</taxon>
    </lineage>
</organism>
<feature type="region of interest" description="Disordered" evidence="2">
    <location>
        <begin position="209"/>
        <end position="230"/>
    </location>
</feature>
<dbReference type="PANTHER" id="PTHR47837">
    <property type="entry name" value="GTP PYROPHOSPHOKINASE YJBM"/>
    <property type="match status" value="1"/>
</dbReference>
<comment type="caution">
    <text evidence="4">The sequence shown here is derived from an EMBL/GenBank/DDBJ whole genome shotgun (WGS) entry which is preliminary data.</text>
</comment>
<evidence type="ECO:0000256" key="1">
    <source>
        <dbReference type="ARBA" id="ARBA00004976"/>
    </source>
</evidence>
<dbReference type="PATRIC" id="fig|742737.3.peg.4389"/>
<gene>
    <name evidence="4" type="ORF">HMPREF9473_04404</name>
</gene>
<dbReference type="SUPFAM" id="SSF81301">
    <property type="entry name" value="Nucleotidyltransferase"/>
    <property type="match status" value="1"/>
</dbReference>
<dbReference type="InterPro" id="IPR052366">
    <property type="entry name" value="GTP_Pyrophosphokinase"/>
</dbReference>
<dbReference type="OrthoDB" id="9789634at2"/>
<dbReference type="PANTHER" id="PTHR47837:SF2">
    <property type="entry name" value="GTP PYROPHOSPHOKINASE YWAC"/>
    <property type="match status" value="1"/>
</dbReference>
<dbReference type="HOGENOM" id="CLU_077095_1_1_9"/>
<dbReference type="Gene3D" id="1.10.287.860">
    <property type="entry name" value="Nucleotidyltransferase"/>
    <property type="match status" value="1"/>
</dbReference>
<comment type="pathway">
    <text evidence="1">Purine metabolism; ppGpp biosynthesis; ppGpp from GTP: step 1/2.</text>
</comment>
<evidence type="ECO:0000256" key="2">
    <source>
        <dbReference type="SAM" id="MobiDB-lite"/>
    </source>
</evidence>
<proteinExistence type="predicted"/>